<name>A0ABD4Y6S8_STUST</name>
<organism evidence="1 2">
    <name type="scientific">Stutzerimonas stutzeri</name>
    <name type="common">Pseudomonas stutzeri</name>
    <dbReference type="NCBI Taxonomy" id="316"/>
    <lineage>
        <taxon>Bacteria</taxon>
        <taxon>Pseudomonadati</taxon>
        <taxon>Pseudomonadota</taxon>
        <taxon>Gammaproteobacteria</taxon>
        <taxon>Pseudomonadales</taxon>
        <taxon>Pseudomonadaceae</taxon>
        <taxon>Stutzerimonas</taxon>
    </lineage>
</organism>
<proteinExistence type="predicted"/>
<protein>
    <recommendedName>
        <fullName evidence="3">ATP-grasp domain-containing protein</fullName>
    </recommendedName>
</protein>
<reference evidence="1" key="1">
    <citation type="submission" date="2022-09" db="EMBL/GenBank/DDBJ databases">
        <title>Intensive care unit water sources are persistently colonized with multi-drug resistant bacteria and are the site of extensive horizontal gene transfer of antibiotic resistance genes.</title>
        <authorList>
            <person name="Diorio-Toth L."/>
        </authorList>
    </citation>
    <scope>NUCLEOTIDE SEQUENCE</scope>
    <source>
        <strain evidence="1">GD03864</strain>
    </source>
</reference>
<dbReference type="EMBL" id="JAOCDG010000047">
    <property type="protein sequence ID" value="MDH0690259.1"/>
    <property type="molecule type" value="Genomic_DNA"/>
</dbReference>
<comment type="caution">
    <text evidence="1">The sequence shown here is derived from an EMBL/GenBank/DDBJ whole genome shotgun (WGS) entry which is preliminary data.</text>
</comment>
<dbReference type="Proteomes" id="UP001161139">
    <property type="component" value="Unassembled WGS sequence"/>
</dbReference>
<evidence type="ECO:0000313" key="1">
    <source>
        <dbReference type="EMBL" id="MDH0690259.1"/>
    </source>
</evidence>
<gene>
    <name evidence="1" type="ORF">N5D09_19385</name>
</gene>
<accession>A0ABD4Y6S8</accession>
<dbReference type="AlphaFoldDB" id="A0ABD4Y6S8"/>
<dbReference type="RefSeq" id="WP_279649519.1">
    <property type="nucleotide sequence ID" value="NZ_JAOCDG010000047.1"/>
</dbReference>
<evidence type="ECO:0000313" key="2">
    <source>
        <dbReference type="Proteomes" id="UP001161139"/>
    </source>
</evidence>
<sequence>MNSLSGNCKLILCGENAESYGGQFTQYLSGDEVLLIGQPAKLAKLRSSSQHKYCVIFVGMEFLNKKLRVEWFRALQTAMCQMNIRKVINNPQHVLARPCFLRHPTIRNINQFAIHELRASPSRVKMPCFIRTLAQGSMLSAELYNSVASLERAIRSVENDSSSWIVELDQRIMTEDIHSKIGLFRFNKSYFVAHAYRSRHWCVRGYNRLRDDGSMLYEQELIQAFIPTPDIVSAFDIAGVEYGRADIGIFANGISIYEIGTTPVIDVDLSRNALSLFPQMNFKKNFSDALSDFLHD</sequence>
<evidence type="ECO:0008006" key="3">
    <source>
        <dbReference type="Google" id="ProtNLM"/>
    </source>
</evidence>